<evidence type="ECO:0000313" key="4">
    <source>
        <dbReference type="EMBL" id="KAG5636442.1"/>
    </source>
</evidence>
<feature type="transmembrane region" description="Helical" evidence="2">
    <location>
        <begin position="239"/>
        <end position="261"/>
    </location>
</feature>
<name>A0A9P7FWM6_9AGAR</name>
<evidence type="ECO:0000256" key="1">
    <source>
        <dbReference type="SAM" id="MobiDB-lite"/>
    </source>
</evidence>
<accession>A0A9P7FWM6</accession>
<feature type="transmembrane region" description="Helical" evidence="2">
    <location>
        <begin position="314"/>
        <end position="337"/>
    </location>
</feature>
<keyword evidence="5" id="KW-1185">Reference proteome</keyword>
<feature type="domain" description="DUF3533" evidence="3">
    <location>
        <begin position="52"/>
        <end position="359"/>
    </location>
</feature>
<protein>
    <recommendedName>
        <fullName evidence="3">DUF3533 domain-containing protein</fullName>
    </recommendedName>
</protein>
<keyword evidence="2" id="KW-0812">Transmembrane</keyword>
<evidence type="ECO:0000256" key="2">
    <source>
        <dbReference type="SAM" id="Phobius"/>
    </source>
</evidence>
<dbReference type="GO" id="GO:0016020">
    <property type="term" value="C:membrane"/>
    <property type="evidence" value="ECO:0007669"/>
    <property type="project" value="TreeGrafter"/>
</dbReference>
<feature type="region of interest" description="Disordered" evidence="1">
    <location>
        <begin position="1"/>
        <end position="29"/>
    </location>
</feature>
<feature type="compositionally biased region" description="Basic and acidic residues" evidence="1">
    <location>
        <begin position="1"/>
        <end position="12"/>
    </location>
</feature>
<feature type="domain" description="DUF3533" evidence="3">
    <location>
        <begin position="378"/>
        <end position="435"/>
    </location>
</feature>
<feature type="transmembrane region" description="Helical" evidence="2">
    <location>
        <begin position="374"/>
        <end position="394"/>
    </location>
</feature>
<gene>
    <name evidence="4" type="ORF">H0H81_008032</name>
</gene>
<dbReference type="Proteomes" id="UP000717328">
    <property type="component" value="Unassembled WGS sequence"/>
</dbReference>
<feature type="transmembrane region" description="Helical" evidence="2">
    <location>
        <begin position="41"/>
        <end position="65"/>
    </location>
</feature>
<organism evidence="4 5">
    <name type="scientific">Sphagnurus paluster</name>
    <dbReference type="NCBI Taxonomy" id="117069"/>
    <lineage>
        <taxon>Eukaryota</taxon>
        <taxon>Fungi</taxon>
        <taxon>Dikarya</taxon>
        <taxon>Basidiomycota</taxon>
        <taxon>Agaricomycotina</taxon>
        <taxon>Agaricomycetes</taxon>
        <taxon>Agaricomycetidae</taxon>
        <taxon>Agaricales</taxon>
        <taxon>Tricholomatineae</taxon>
        <taxon>Lyophyllaceae</taxon>
        <taxon>Sphagnurus</taxon>
    </lineage>
</organism>
<comment type="caution">
    <text evidence="4">The sequence shown here is derived from an EMBL/GenBank/DDBJ whole genome shotgun (WGS) entry which is preliminary data.</text>
</comment>
<evidence type="ECO:0000259" key="3">
    <source>
        <dbReference type="Pfam" id="PF12051"/>
    </source>
</evidence>
<keyword evidence="2" id="KW-1133">Transmembrane helix</keyword>
<feature type="transmembrane region" description="Helical" evidence="2">
    <location>
        <begin position="281"/>
        <end position="302"/>
    </location>
</feature>
<dbReference type="EMBL" id="JABCKI010005933">
    <property type="protein sequence ID" value="KAG5636442.1"/>
    <property type="molecule type" value="Genomic_DNA"/>
</dbReference>
<feature type="transmembrane region" description="Helical" evidence="2">
    <location>
        <begin position="343"/>
        <end position="362"/>
    </location>
</feature>
<dbReference type="AlphaFoldDB" id="A0A9P7FWM6"/>
<dbReference type="InterPro" id="IPR053001">
    <property type="entry name" value="MNNG_permease-like"/>
</dbReference>
<reference evidence="4" key="2">
    <citation type="submission" date="2021-10" db="EMBL/GenBank/DDBJ databases">
        <title>Phylogenomics reveals ancestral predisposition of the termite-cultivated fungus Termitomyces towards a domesticated lifestyle.</title>
        <authorList>
            <person name="Auxier B."/>
            <person name="Grum-Grzhimaylo A."/>
            <person name="Cardenas M.E."/>
            <person name="Lodge J.D."/>
            <person name="Laessoe T."/>
            <person name="Pedersen O."/>
            <person name="Smith M.E."/>
            <person name="Kuyper T.W."/>
            <person name="Franco-Molano E.A."/>
            <person name="Baroni T.J."/>
            <person name="Aanen D.K."/>
        </authorList>
    </citation>
    <scope>NUCLEOTIDE SEQUENCE</scope>
    <source>
        <strain evidence="4">D49</strain>
    </source>
</reference>
<dbReference type="PANTHER" id="PTHR34814:SF1">
    <property type="entry name" value="NITROSOGUANIDINE RESISTANCE PROTEIN SNG1"/>
    <property type="match status" value="1"/>
</dbReference>
<dbReference type="Pfam" id="PF12051">
    <property type="entry name" value="DUF3533"/>
    <property type="match status" value="2"/>
</dbReference>
<feature type="transmembrane region" description="Helical" evidence="2">
    <location>
        <begin position="424"/>
        <end position="445"/>
    </location>
</feature>
<proteinExistence type="predicted"/>
<sequence length="475" mass="52499">MSMHSTDVERTMSIRSTSPSSEKKPFSQNFFDQGNSEGRSIYLKTLCGGTFAIILVIFSIFPIYWGSLWKTPVRNIQGWVVDFDGGLVGQTVSQALTSQQVSQQGKVTWTAVSPSRFPNGVIDLSNDVVEQHVWTAIAIQAGSTERLQASYATPNASYDGTSAITVYGVEARNENAFRVLIKPSAQAALDSITQSFALQAASQLKSSSNLNALLTTSPQTVLTPISYTINNLRPFNIPVATAVTFVGLIYQLILSFFIVMIGMAAREQAGLNRNLTLRSLIVTRIVSSLVAYFFLALFYTLLSRAFQLDFKRGFGSGGFVIFWMLNWVGMLAVGLALESLITLLTARFIPFFMIIWIISMSLPPVPSTYYTNRPLTSVNVSVCIFPIEVMPVFYRYGYAMPFYNVSHAARAIVFDTKNTLGVNFGILIAWAVISCISLPLIQWYVRRKDVAAIQGAQQEKPKVMESQAAEEKENA</sequence>
<keyword evidence="2" id="KW-0472">Membrane</keyword>
<feature type="compositionally biased region" description="Polar residues" evidence="1">
    <location>
        <begin position="13"/>
        <end position="29"/>
    </location>
</feature>
<dbReference type="PANTHER" id="PTHR34814">
    <property type="entry name" value="NITROSOGUANIDINE RESISTANCE PROTEIN SNG1"/>
    <property type="match status" value="1"/>
</dbReference>
<dbReference type="InterPro" id="IPR022703">
    <property type="entry name" value="DUF3533"/>
</dbReference>
<evidence type="ECO:0000313" key="5">
    <source>
        <dbReference type="Proteomes" id="UP000717328"/>
    </source>
</evidence>
<dbReference type="OrthoDB" id="2140105at2759"/>
<reference evidence="4" key="1">
    <citation type="submission" date="2021-02" db="EMBL/GenBank/DDBJ databases">
        <authorList>
            <person name="Nieuwenhuis M."/>
            <person name="Van De Peppel L.J.J."/>
        </authorList>
    </citation>
    <scope>NUCLEOTIDE SEQUENCE</scope>
    <source>
        <strain evidence="4">D49</strain>
    </source>
</reference>